<evidence type="ECO:0000313" key="1">
    <source>
        <dbReference type="EMBL" id="ONI39079.1"/>
    </source>
</evidence>
<proteinExistence type="predicted"/>
<keyword evidence="2" id="KW-1185">Reference proteome</keyword>
<reference evidence="1" key="1">
    <citation type="submission" date="2016-08" db="EMBL/GenBank/DDBJ databases">
        <authorList>
            <person name="Ngugi D.K."/>
            <person name="Miyake S."/>
            <person name="Stingl U."/>
        </authorList>
    </citation>
    <scope>NUCLEOTIDE SEQUENCE</scope>
    <source>
        <strain evidence="1">SCG-B11WGA-EpuloA1</strain>
    </source>
</reference>
<dbReference type="EMBL" id="LJDB01000073">
    <property type="protein sequence ID" value="ONI39079.1"/>
    <property type="molecule type" value="Genomic_DNA"/>
</dbReference>
<sequence length="221" mass="25828">MNYKNATYNLLMDYYEKYGKDRTIEIAYNMLQSNRHKEDKAFVSIVHGEICEVIACITIKDYIKHNPQQTKDWFYIKGLILKDLINPNKFTEIDIVLYTPQMVYAIECKCYSGVKILIDKCTIVRGNAKIDVYAQHKLHTQFLEEHIKHGRIITEKTLATQLVLFNFSVGSTKDTRTPKNRIFMINANHETLPKLFDFNKNLSIAWDINFLRKVNKILIGG</sequence>
<gene>
    <name evidence="1" type="ORF">AN396_09410</name>
</gene>
<dbReference type="Proteomes" id="UP000188605">
    <property type="component" value="Unassembled WGS sequence"/>
</dbReference>
<name>A0ACC8XA41_9FIRM</name>
<organism evidence="1 2">
    <name type="scientific">Candidatus Epulonipiscium fishelsonii</name>
    <dbReference type="NCBI Taxonomy" id="77094"/>
    <lineage>
        <taxon>Bacteria</taxon>
        <taxon>Bacillati</taxon>
        <taxon>Bacillota</taxon>
        <taxon>Clostridia</taxon>
        <taxon>Lachnospirales</taxon>
        <taxon>Lachnospiraceae</taxon>
        <taxon>Candidatus Epulonipiscium</taxon>
    </lineage>
</organism>
<protein>
    <submittedName>
        <fullName evidence="1">Uncharacterized protein</fullName>
    </submittedName>
</protein>
<evidence type="ECO:0000313" key="2">
    <source>
        <dbReference type="Proteomes" id="UP000188605"/>
    </source>
</evidence>
<accession>A0ACC8XA41</accession>
<comment type="caution">
    <text evidence="1">The sequence shown here is derived from an EMBL/GenBank/DDBJ whole genome shotgun (WGS) entry which is preliminary data.</text>
</comment>